<keyword evidence="13" id="KW-0560">Oxidoreductase</keyword>
<comment type="similarity">
    <text evidence="2">Belongs to the protein kinase superfamily. ADCK protein kinase family.</text>
</comment>
<evidence type="ECO:0000256" key="1">
    <source>
        <dbReference type="ARBA" id="ARBA00005020"/>
    </source>
</evidence>
<protein>
    <submittedName>
        <fullName evidence="13">2-polyprenylphenol 6-hydroxylase</fullName>
        <ecNumber evidence="13">1.14.13.-</ecNumber>
    </submittedName>
</protein>
<dbReference type="NCBIfam" id="TIGR01982">
    <property type="entry name" value="UbiB"/>
    <property type="match status" value="1"/>
</dbReference>
<evidence type="ECO:0000256" key="9">
    <source>
        <dbReference type="ARBA" id="ARBA00022777"/>
    </source>
</evidence>
<dbReference type="GO" id="GO:0016491">
    <property type="term" value="F:oxidoreductase activity"/>
    <property type="evidence" value="ECO:0007669"/>
    <property type="project" value="UniProtKB-KW"/>
</dbReference>
<evidence type="ECO:0000256" key="11">
    <source>
        <dbReference type="ARBA" id="ARBA00022989"/>
    </source>
</evidence>
<dbReference type="Pfam" id="PF03109">
    <property type="entry name" value="ABC1"/>
    <property type="match status" value="1"/>
</dbReference>
<sequence length="483" mass="54717">MFSSISGLARLCKIGATLLRYGIVPNAGIFSNRKHKKNYGERVHLCLRSLGPTFIKFGQFLASRADIVGEEVAGNLLTLCDKLTPFPYSQVVSIIESQFHKKMDEIFLEFDEEPVAAASIAQVHRARTLDGELKAVKVLRPGIEASFRADIALMRKIADISSALGILGRFKLPQLVEMFSDICKLELDLRFEAASADELRENLRAESSDFYVPKVDWKHTSRRVLTLQWVEGTPIYRVDELQNKELLAKNLIIAFCNQVYRDGFFHADMHPGNLMVDANSRIIVVDFGIMGRLDEETCFYITEILVGFINRDYRRVAAAHFDAGYVPERFDQFVTACRSIWEPIADVDDTKNFSTASLLAQLFKITADFDMCVQPKLLLLQKSMVLVEGICRQLVPEMNFWKIAELWVKDHYENIGYVERLKQCKAYRSMMNIGLLVSKIDRSLDIVISHGQAANARKSGGITKSTFCLTLVIAFLTLIILFK</sequence>
<dbReference type="RefSeq" id="WP_060757527.1">
    <property type="nucleotide sequence ID" value="NZ_CCXQ01000003.1"/>
</dbReference>
<keyword evidence="8" id="KW-0547">Nucleotide-binding</keyword>
<keyword evidence="5" id="KW-0808">Transferase</keyword>
<evidence type="ECO:0000256" key="8">
    <source>
        <dbReference type="ARBA" id="ARBA00022741"/>
    </source>
</evidence>
<keyword evidence="10" id="KW-0067">ATP-binding</keyword>
<dbReference type="AlphaFoldDB" id="A0A098EEZ9"/>
<keyword evidence="7" id="KW-0812">Transmembrane</keyword>
<evidence type="ECO:0000256" key="4">
    <source>
        <dbReference type="ARBA" id="ARBA00022519"/>
    </source>
</evidence>
<name>A0A098EEZ9_ANAPH</name>
<dbReference type="InterPro" id="IPR011009">
    <property type="entry name" value="Kinase-like_dom_sf"/>
</dbReference>
<dbReference type="UniPathway" id="UPA00232"/>
<dbReference type="PROSITE" id="PS50011">
    <property type="entry name" value="PROTEIN_KINASE_DOM"/>
    <property type="match status" value="1"/>
</dbReference>
<dbReference type="InterPro" id="IPR000719">
    <property type="entry name" value="Prot_kinase_dom"/>
</dbReference>
<evidence type="ECO:0000256" key="3">
    <source>
        <dbReference type="ARBA" id="ARBA00022475"/>
    </source>
</evidence>
<dbReference type="GO" id="GO:0004672">
    <property type="term" value="F:protein kinase activity"/>
    <property type="evidence" value="ECO:0007669"/>
    <property type="project" value="InterPro"/>
</dbReference>
<evidence type="ECO:0000313" key="13">
    <source>
        <dbReference type="EMBL" id="CEG20375.1"/>
    </source>
</evidence>
<dbReference type="InterPro" id="IPR010232">
    <property type="entry name" value="UbiB"/>
</dbReference>
<evidence type="ECO:0000256" key="2">
    <source>
        <dbReference type="ARBA" id="ARBA00009670"/>
    </source>
</evidence>
<dbReference type="PANTHER" id="PTHR10566">
    <property type="entry name" value="CHAPERONE-ACTIVITY OF BC1 COMPLEX CABC1 -RELATED"/>
    <property type="match status" value="1"/>
</dbReference>
<comment type="pathway">
    <text evidence="1">Cofactor biosynthesis; ubiquinone biosynthesis [regulation].</text>
</comment>
<evidence type="ECO:0000256" key="10">
    <source>
        <dbReference type="ARBA" id="ARBA00022840"/>
    </source>
</evidence>
<dbReference type="PANTHER" id="PTHR10566:SF113">
    <property type="entry name" value="PROTEIN ACTIVITY OF BC1 COMPLEX KINASE 7, CHLOROPLASTIC"/>
    <property type="match status" value="1"/>
</dbReference>
<dbReference type="SUPFAM" id="SSF56112">
    <property type="entry name" value="Protein kinase-like (PK-like)"/>
    <property type="match status" value="1"/>
</dbReference>
<dbReference type="Gene3D" id="1.10.510.10">
    <property type="entry name" value="Transferase(Phosphotransferase) domain 1"/>
    <property type="match status" value="1"/>
</dbReference>
<dbReference type="CDD" id="cd13972">
    <property type="entry name" value="UbiB"/>
    <property type="match status" value="1"/>
</dbReference>
<keyword evidence="3" id="KW-1003">Cell membrane</keyword>
<evidence type="ECO:0000256" key="6">
    <source>
        <dbReference type="ARBA" id="ARBA00022688"/>
    </source>
</evidence>
<gene>
    <name evidence="13" type="primary">ubiB</name>
    <name evidence="13" type="ORF">ANAPHAGO_00225</name>
</gene>
<evidence type="ECO:0000256" key="5">
    <source>
        <dbReference type="ARBA" id="ARBA00022679"/>
    </source>
</evidence>
<keyword evidence="9" id="KW-0418">Kinase</keyword>
<dbReference type="InterPro" id="IPR004147">
    <property type="entry name" value="ABC1_dom"/>
</dbReference>
<keyword evidence="6" id="KW-0831">Ubiquinone biosynthesis</keyword>
<keyword evidence="11" id="KW-1133">Transmembrane helix</keyword>
<dbReference type="GO" id="GO:0005524">
    <property type="term" value="F:ATP binding"/>
    <property type="evidence" value="ECO:0007669"/>
    <property type="project" value="UniProtKB-KW"/>
</dbReference>
<accession>A0A098EEZ9</accession>
<evidence type="ECO:0000256" key="7">
    <source>
        <dbReference type="ARBA" id="ARBA00022692"/>
    </source>
</evidence>
<keyword evidence="12" id="KW-0472">Membrane</keyword>
<organism evidence="13 14">
    <name type="scientific">Anaplasma phagocytophilum</name>
    <name type="common">Ehrlichia phagocytophila</name>
    <dbReference type="NCBI Taxonomy" id="948"/>
    <lineage>
        <taxon>Bacteria</taxon>
        <taxon>Pseudomonadati</taxon>
        <taxon>Pseudomonadota</taxon>
        <taxon>Alphaproteobacteria</taxon>
        <taxon>Rickettsiales</taxon>
        <taxon>Anaplasmataceae</taxon>
        <taxon>Anaplasma</taxon>
        <taxon>phagocytophilum group</taxon>
    </lineage>
</organism>
<proteinExistence type="inferred from homology"/>
<evidence type="ECO:0000313" key="14">
    <source>
        <dbReference type="Proteomes" id="UP000055047"/>
    </source>
</evidence>
<dbReference type="InterPro" id="IPR045308">
    <property type="entry name" value="UbiB_bact"/>
</dbReference>
<reference evidence="13 14" key="1">
    <citation type="submission" date="2014-09" db="EMBL/GenBank/DDBJ databases">
        <authorList>
            <person name="Loux Valentin"/>
            <person name="Dugat Thibaut"/>
        </authorList>
    </citation>
    <scope>NUCLEOTIDE SEQUENCE [LARGE SCALE GENOMIC DNA]</scope>
    <source>
        <strain evidence="13 14">BOV-10_179</strain>
    </source>
</reference>
<dbReference type="Proteomes" id="UP000055047">
    <property type="component" value="Unassembled WGS sequence"/>
</dbReference>
<evidence type="ECO:0000256" key="12">
    <source>
        <dbReference type="ARBA" id="ARBA00023136"/>
    </source>
</evidence>
<dbReference type="InterPro" id="IPR050154">
    <property type="entry name" value="UbiB_kinase"/>
</dbReference>
<dbReference type="EC" id="1.14.13.-" evidence="13"/>
<keyword evidence="4" id="KW-0997">Cell inner membrane</keyword>
<dbReference type="EMBL" id="CCXQ01000003">
    <property type="protein sequence ID" value="CEG20375.1"/>
    <property type="molecule type" value="Genomic_DNA"/>
</dbReference>
<dbReference type="GO" id="GO:0006744">
    <property type="term" value="P:ubiquinone biosynthetic process"/>
    <property type="evidence" value="ECO:0007669"/>
    <property type="project" value="UniProtKB-UniPathway"/>
</dbReference>